<organism evidence="1">
    <name type="scientific">hydrothermal vent metagenome</name>
    <dbReference type="NCBI Taxonomy" id="652676"/>
    <lineage>
        <taxon>unclassified sequences</taxon>
        <taxon>metagenomes</taxon>
        <taxon>ecological metagenomes</taxon>
    </lineage>
</organism>
<sequence>MSEQDATYFTPDNRMPVSLEPGDVCIAASYSEGEVDIRRNSGAGRVLVYDKDLTLKGALWTGEEGLVVGLEYCPMAQTLFVSDVSSQTVKRFSLSGDILAPFPEMQGKPFGVMAAATDGSIVIGEHIKGEKFPFIGGGKIYHFAADGALLGHYAAEHDPGKFGFHGVTNMFLADGDKTAIYISETGKRVMQYDLAADQQGADLFVLDDEGEKSTAGIAKAPGGNILMATVYGVCLYSRAGEMLKEYDIPKERGWSAVRLSADGTAFFAANFFTGRLEKRALDSGETIAAKDTGLVYRLASIAEIS</sequence>
<dbReference type="InterPro" id="IPR011042">
    <property type="entry name" value="6-blade_b-propeller_TolB-like"/>
</dbReference>
<evidence type="ECO:0000313" key="1">
    <source>
        <dbReference type="EMBL" id="VAV99202.1"/>
    </source>
</evidence>
<gene>
    <name evidence="1" type="ORF">MNBD_ALPHA02-1469</name>
</gene>
<dbReference type="SUPFAM" id="SSF101898">
    <property type="entry name" value="NHL repeat"/>
    <property type="match status" value="1"/>
</dbReference>
<accession>A0A3B0S5P6</accession>
<dbReference type="Gene3D" id="2.120.10.30">
    <property type="entry name" value="TolB, C-terminal domain"/>
    <property type="match status" value="1"/>
</dbReference>
<dbReference type="AlphaFoldDB" id="A0A3B0S5P6"/>
<name>A0A3B0S5P6_9ZZZZ</name>
<dbReference type="EMBL" id="UOED01000132">
    <property type="protein sequence ID" value="VAV99202.1"/>
    <property type="molecule type" value="Genomic_DNA"/>
</dbReference>
<proteinExistence type="predicted"/>
<protein>
    <submittedName>
        <fullName evidence="1">Uncharacterized protein</fullName>
    </submittedName>
</protein>
<reference evidence="1" key="1">
    <citation type="submission" date="2018-06" db="EMBL/GenBank/DDBJ databases">
        <authorList>
            <person name="Zhirakovskaya E."/>
        </authorList>
    </citation>
    <scope>NUCLEOTIDE SEQUENCE</scope>
</reference>